<dbReference type="Proteomes" id="UP000320085">
    <property type="component" value="Unassembled WGS sequence"/>
</dbReference>
<dbReference type="EMBL" id="VFQF01000002">
    <property type="protein sequence ID" value="TQN46506.1"/>
    <property type="molecule type" value="Genomic_DNA"/>
</dbReference>
<name>A0A543PQZ9_9MICO</name>
<evidence type="ECO:0000313" key="1">
    <source>
        <dbReference type="EMBL" id="TQN46506.1"/>
    </source>
</evidence>
<dbReference type="OrthoDB" id="4865283at2"/>
<gene>
    <name evidence="1" type="ORF">FHX52_3231</name>
</gene>
<reference evidence="1 2" key="1">
    <citation type="submission" date="2019-06" db="EMBL/GenBank/DDBJ databases">
        <title>Sequencing the genomes of 1000 actinobacteria strains.</title>
        <authorList>
            <person name="Klenk H.-P."/>
        </authorList>
    </citation>
    <scope>NUCLEOTIDE SEQUENCE [LARGE SCALE GENOMIC DNA]</scope>
    <source>
        <strain evidence="1 2">DSM 21776</strain>
    </source>
</reference>
<evidence type="ECO:0000313" key="2">
    <source>
        <dbReference type="Proteomes" id="UP000320085"/>
    </source>
</evidence>
<organism evidence="1 2">
    <name type="scientific">Humibacillus xanthopallidus</name>
    <dbReference type="NCBI Taxonomy" id="412689"/>
    <lineage>
        <taxon>Bacteria</taxon>
        <taxon>Bacillati</taxon>
        <taxon>Actinomycetota</taxon>
        <taxon>Actinomycetes</taxon>
        <taxon>Micrococcales</taxon>
        <taxon>Intrasporangiaceae</taxon>
        <taxon>Humibacillus</taxon>
    </lineage>
</organism>
<comment type="caution">
    <text evidence="1">The sequence shown here is derived from an EMBL/GenBank/DDBJ whole genome shotgun (WGS) entry which is preliminary data.</text>
</comment>
<proteinExistence type="predicted"/>
<accession>A0A543PQZ9</accession>
<dbReference type="AlphaFoldDB" id="A0A543PQZ9"/>
<dbReference type="RefSeq" id="WP_141823306.1">
    <property type="nucleotide sequence ID" value="NZ_BAAAQC010000012.1"/>
</dbReference>
<protein>
    <submittedName>
        <fullName evidence="1">Excisionase family DNA binding protein</fullName>
    </submittedName>
</protein>
<sequence length="454" mass="48683">MTFTTVTDLLDRAHALAGELEACGETITEQHWDSFDQTVYRILEELARHRVGAGAYDADALPLHRVVTSYPQPLVPASRDDTVTPRQAAQLLGVSPEHVRRQIHRGAIAAARYPDGYQINLAALALKDVTPAHAGETHPLSRLATTIGATADILVAHRHDPSTPPLQASSATSIARDVLQLASRAARHTLVLCDTEDVDRPMTMARYAARALISLPPSTRVSGLQNPAAGPAATEVRTLNDALDLALHAWAREAYLELRRTVPSLDVVKDISSQAIHIYAALDDVLRRNGRPSFARQHELLVKAAHAAQGAVNVWGPNTTLAPPSKDYTAAARALFTTLDHVVTRDDGDAWDTARVYDSLIRSAQGATWLSAHATALSSALVRSGLVFGRPNSLNHTAERLTSTARGRLVAASGADLPHQASAAEEAATVTRRLLLTLPDQLTAGQTPGIQPTL</sequence>